<feature type="signal peptide" evidence="3">
    <location>
        <begin position="1"/>
        <end position="16"/>
    </location>
</feature>
<accession>A0AAD7TPQ7</accession>
<dbReference type="Pfam" id="PF12955">
    <property type="entry name" value="Vps3844_C"/>
    <property type="match status" value="1"/>
</dbReference>
<comment type="caution">
    <text evidence="5">The sequence shown here is derived from an EMBL/GenBank/DDBJ whole genome shotgun (WGS) entry which is preliminary data.</text>
</comment>
<keyword evidence="2" id="KW-0472">Membrane</keyword>
<feature type="region of interest" description="Disordered" evidence="1">
    <location>
        <begin position="221"/>
        <end position="242"/>
    </location>
</feature>
<keyword evidence="6" id="KW-1185">Reference proteome</keyword>
<evidence type="ECO:0000313" key="5">
    <source>
        <dbReference type="EMBL" id="KAJ8473402.1"/>
    </source>
</evidence>
<evidence type="ECO:0000313" key="6">
    <source>
        <dbReference type="Proteomes" id="UP001215151"/>
    </source>
</evidence>
<gene>
    <name evidence="5" type="ORF">ONZ51_g7886</name>
</gene>
<feature type="transmembrane region" description="Helical" evidence="2">
    <location>
        <begin position="315"/>
        <end position="339"/>
    </location>
</feature>
<evidence type="ECO:0000256" key="1">
    <source>
        <dbReference type="SAM" id="MobiDB-lite"/>
    </source>
</evidence>
<dbReference type="Proteomes" id="UP001215151">
    <property type="component" value="Unassembled WGS sequence"/>
</dbReference>
<keyword evidence="3" id="KW-0732">Signal</keyword>
<keyword evidence="2" id="KW-0812">Transmembrane</keyword>
<name>A0AAD7TPQ7_9APHY</name>
<dbReference type="InterPro" id="IPR024382">
    <property type="entry name" value="Vps3844_C"/>
</dbReference>
<feature type="compositionally biased region" description="Pro residues" evidence="1">
    <location>
        <begin position="232"/>
        <end position="242"/>
    </location>
</feature>
<reference evidence="5" key="1">
    <citation type="submission" date="2022-11" db="EMBL/GenBank/DDBJ databases">
        <title>Genome Sequence of Cubamyces cubensis.</title>
        <authorList>
            <person name="Buettner E."/>
        </authorList>
    </citation>
    <scope>NUCLEOTIDE SEQUENCE</scope>
    <source>
        <strain evidence="5">MPL-01</strain>
    </source>
</reference>
<feature type="chain" id="PRO_5042190981" description="Vacuolar sorting protein Vps3844 C-terminal domain-containing protein" evidence="3">
    <location>
        <begin position="17"/>
        <end position="409"/>
    </location>
</feature>
<sequence length="409" mass="44398">MKGLLVSLLLTGLCQAVKVYLHPSPDVPSQLSLKHAGAVLSKHLNLERFEDVNAYPGEQDLLDGEGPKTGLLLTLSKEHANDVIPSSLKPTFHIKSHISQDSLSSLIPSYTDRAHHVYSYVYEVQGHAYDKSKRMLDAFSVPSPSSEDAVEQLYSFMNFVDGDGLPVDRFGAFDLTHLEDLRHSFGKDSEQYRQAVQTVKAVLGHLMEREDINIAVVTVPTHSGSHHKRQPPQSPFPPPLPRPAEPIDSISTCYSSADTCGNSTNSCSGHGECVAATKAGKTCYVCACSATTDDKGRKELWAGSACERKDVSGPFVLLAGTTVTLLLLVGGSIAILTAVGKNELRRNSYYNYGGVGTRCRRTSNELLGRYYLSTKRRVSFGPTLNNLVTLGHRCALDLTLLRNAAAAAP</sequence>
<dbReference type="AlphaFoldDB" id="A0AAD7TPQ7"/>
<evidence type="ECO:0000259" key="4">
    <source>
        <dbReference type="Pfam" id="PF12955"/>
    </source>
</evidence>
<keyword evidence="2" id="KW-1133">Transmembrane helix</keyword>
<dbReference type="InterPro" id="IPR053065">
    <property type="entry name" value="Archenteron_Induction-Rel"/>
</dbReference>
<evidence type="ECO:0000256" key="3">
    <source>
        <dbReference type="SAM" id="SignalP"/>
    </source>
</evidence>
<feature type="domain" description="Vacuolar sorting protein Vps3844 C-terminal" evidence="4">
    <location>
        <begin position="253"/>
        <end position="344"/>
    </location>
</feature>
<proteinExistence type="predicted"/>
<dbReference type="GO" id="GO:0005783">
    <property type="term" value="C:endoplasmic reticulum"/>
    <property type="evidence" value="ECO:0007669"/>
    <property type="project" value="TreeGrafter"/>
</dbReference>
<dbReference type="PANTHER" id="PTHR36853:SF1">
    <property type="entry name" value="DUF3844 DOMAIN-CONTAINING PROTEIN"/>
    <property type="match status" value="1"/>
</dbReference>
<organism evidence="5 6">
    <name type="scientific">Trametes cubensis</name>
    <dbReference type="NCBI Taxonomy" id="1111947"/>
    <lineage>
        <taxon>Eukaryota</taxon>
        <taxon>Fungi</taxon>
        <taxon>Dikarya</taxon>
        <taxon>Basidiomycota</taxon>
        <taxon>Agaricomycotina</taxon>
        <taxon>Agaricomycetes</taxon>
        <taxon>Polyporales</taxon>
        <taxon>Polyporaceae</taxon>
        <taxon>Trametes</taxon>
    </lineage>
</organism>
<dbReference type="EMBL" id="JAPEVG010000224">
    <property type="protein sequence ID" value="KAJ8473402.1"/>
    <property type="molecule type" value="Genomic_DNA"/>
</dbReference>
<dbReference type="PANTHER" id="PTHR36853">
    <property type="entry name" value="EXPRESSED PROTEIN"/>
    <property type="match status" value="1"/>
</dbReference>
<evidence type="ECO:0000256" key="2">
    <source>
        <dbReference type="SAM" id="Phobius"/>
    </source>
</evidence>
<protein>
    <recommendedName>
        <fullName evidence="4">Vacuolar sorting protein Vps3844 C-terminal domain-containing protein</fullName>
    </recommendedName>
</protein>